<dbReference type="AlphaFoldDB" id="A0A918TVK3"/>
<comment type="caution">
    <text evidence="4">The sequence shown here is derived from an EMBL/GenBank/DDBJ whole genome shotgun (WGS) entry which is preliminary data.</text>
</comment>
<name>A0A918TVK3_9BACT</name>
<feature type="chain" id="PRO_5037886249" description="Peptidase S1 domain-containing protein" evidence="1">
    <location>
        <begin position="22"/>
        <end position="273"/>
    </location>
</feature>
<feature type="signal peptide" evidence="1">
    <location>
        <begin position="1"/>
        <end position="21"/>
    </location>
</feature>
<dbReference type="SUPFAM" id="SSF50494">
    <property type="entry name" value="Trypsin-like serine proteases"/>
    <property type="match status" value="1"/>
</dbReference>
<keyword evidence="5" id="KW-1185">Reference proteome</keyword>
<dbReference type="RefSeq" id="WP_189572778.1">
    <property type="nucleotide sequence ID" value="NZ_BMXI01000017.1"/>
</dbReference>
<dbReference type="InterPro" id="IPR009003">
    <property type="entry name" value="Peptidase_S1_PA"/>
</dbReference>
<accession>A0A918TVK3</accession>
<sequence>MKIKFPPYLAAFLLVSSNIGAVTVGTPSGSHSTDPLDGSPWDNVLNVSGTQGSAVYLGGGWVLTANHVFDDSPSATSSSVIFEGITYDADPLHIYELANPISISLTGDPNPDLRLYRLTNSLGLPSVSLGSVNAGTDVVMTGFGGGKSWGTNEVTATGIPLAVNGRDTQLFFTAYDDTMAGEAQGRTGDSGGATFYEVTTGLPSSQGWYLGGIMVAIGEVSGEDGTFHADIGTYRSDINNIIATNGSAPPVVPEPTTFCLAALGLCGVLRRKR</sequence>
<dbReference type="Pfam" id="PF07589">
    <property type="entry name" value="PEP-CTERM"/>
    <property type="match status" value="1"/>
</dbReference>
<dbReference type="Gene3D" id="2.40.10.120">
    <property type="match status" value="1"/>
</dbReference>
<evidence type="ECO:0000313" key="5">
    <source>
        <dbReference type="Proteomes" id="UP000644507"/>
    </source>
</evidence>
<evidence type="ECO:0000259" key="2">
    <source>
        <dbReference type="Pfam" id="PF00089"/>
    </source>
</evidence>
<organism evidence="4 5">
    <name type="scientific">Roseibacillus persicicus</name>
    <dbReference type="NCBI Taxonomy" id="454148"/>
    <lineage>
        <taxon>Bacteria</taxon>
        <taxon>Pseudomonadati</taxon>
        <taxon>Verrucomicrobiota</taxon>
        <taxon>Verrucomicrobiia</taxon>
        <taxon>Verrucomicrobiales</taxon>
        <taxon>Verrucomicrobiaceae</taxon>
        <taxon>Roseibacillus</taxon>
    </lineage>
</organism>
<evidence type="ECO:0000259" key="3">
    <source>
        <dbReference type="Pfam" id="PF07589"/>
    </source>
</evidence>
<dbReference type="EMBL" id="BMXI01000017">
    <property type="protein sequence ID" value="GHC63806.1"/>
    <property type="molecule type" value="Genomic_DNA"/>
</dbReference>
<reference evidence="4" key="1">
    <citation type="journal article" date="2014" name="Int. J. Syst. Evol. Microbiol.">
        <title>Complete genome sequence of Corynebacterium casei LMG S-19264T (=DSM 44701T), isolated from a smear-ripened cheese.</title>
        <authorList>
            <consortium name="US DOE Joint Genome Institute (JGI-PGF)"/>
            <person name="Walter F."/>
            <person name="Albersmeier A."/>
            <person name="Kalinowski J."/>
            <person name="Ruckert C."/>
        </authorList>
    </citation>
    <scope>NUCLEOTIDE SEQUENCE</scope>
    <source>
        <strain evidence="4">KCTC 12988</strain>
    </source>
</reference>
<gene>
    <name evidence="4" type="ORF">GCM10007100_34220</name>
</gene>
<reference evidence="4" key="2">
    <citation type="submission" date="2020-09" db="EMBL/GenBank/DDBJ databases">
        <authorList>
            <person name="Sun Q."/>
            <person name="Kim S."/>
        </authorList>
    </citation>
    <scope>NUCLEOTIDE SEQUENCE</scope>
    <source>
        <strain evidence="4">KCTC 12988</strain>
    </source>
</reference>
<dbReference type="InterPro" id="IPR013424">
    <property type="entry name" value="Ice-binding_C"/>
</dbReference>
<dbReference type="Proteomes" id="UP000644507">
    <property type="component" value="Unassembled WGS sequence"/>
</dbReference>
<proteinExistence type="predicted"/>
<protein>
    <recommendedName>
        <fullName evidence="6">Peptidase S1 domain-containing protein</fullName>
    </recommendedName>
</protein>
<evidence type="ECO:0008006" key="6">
    <source>
        <dbReference type="Google" id="ProtNLM"/>
    </source>
</evidence>
<evidence type="ECO:0000313" key="4">
    <source>
        <dbReference type="EMBL" id="GHC63806.1"/>
    </source>
</evidence>
<feature type="domain" description="Ice-binding protein C-terminal" evidence="3">
    <location>
        <begin position="252"/>
        <end position="273"/>
    </location>
</feature>
<feature type="domain" description="Peptidase S1" evidence="2">
    <location>
        <begin position="38"/>
        <end position="217"/>
    </location>
</feature>
<dbReference type="InterPro" id="IPR001254">
    <property type="entry name" value="Trypsin_dom"/>
</dbReference>
<keyword evidence="1" id="KW-0732">Signal</keyword>
<evidence type="ECO:0000256" key="1">
    <source>
        <dbReference type="SAM" id="SignalP"/>
    </source>
</evidence>
<dbReference type="Pfam" id="PF00089">
    <property type="entry name" value="Trypsin"/>
    <property type="match status" value="1"/>
</dbReference>